<dbReference type="RefSeq" id="WP_230730944.1">
    <property type="nucleotide sequence ID" value="NZ_CP075567.1"/>
</dbReference>
<dbReference type="Gene3D" id="3.10.450.530">
    <property type="entry name" value="Ribonuclease toxin, BrnT, of type II toxin-antitoxin system"/>
    <property type="match status" value="1"/>
</dbReference>
<evidence type="ECO:0000313" key="1">
    <source>
        <dbReference type="EMBL" id="UFP97447.1"/>
    </source>
</evidence>
<dbReference type="Pfam" id="PF04365">
    <property type="entry name" value="BrnT_toxin"/>
    <property type="match status" value="1"/>
</dbReference>
<gene>
    <name evidence="1" type="ORF">KJY40_15310</name>
</gene>
<accession>A0ABY3PU48</accession>
<dbReference type="InterPro" id="IPR038573">
    <property type="entry name" value="BrnT_sf"/>
</dbReference>
<sequence length="148" mass="17106">MKEDKANGGWPPPIRDPLTENCEKFIESSPMRSRWEWDDNKNIKNMVKHGISFADAVSALDSDENSLRYVAKSWESLDSLDYEAKGIQRTLANTDPVRDQHLFKFDGKVWLLVSTLRGEVGLMTQRVISVRRARPDELKLYEQGFGRY</sequence>
<keyword evidence="2" id="KW-1185">Reference proteome</keyword>
<organism evidence="1 2">
    <name type="scientific">Pseudomonas fitomaticsae</name>
    <dbReference type="NCBI Taxonomy" id="2837969"/>
    <lineage>
        <taxon>Bacteria</taxon>
        <taxon>Pseudomonadati</taxon>
        <taxon>Pseudomonadota</taxon>
        <taxon>Gammaproteobacteria</taxon>
        <taxon>Pseudomonadales</taxon>
        <taxon>Pseudomonadaceae</taxon>
        <taxon>Pseudomonas</taxon>
    </lineage>
</organism>
<protein>
    <submittedName>
        <fullName evidence="1">BrnT family toxin</fullName>
    </submittedName>
</protein>
<reference evidence="1 2" key="1">
    <citation type="journal article" date="2022" name="Int. J. Syst. Evol. Microbiol.">
        <title>Pseudomonas fitomaticsae sp. nov., isolated at Marimurtra Botanical Garden in Blanes, Catalonia, Spain.</title>
        <authorList>
            <person name="Atanasov K.E."/>
            <person name="Galbis D.M."/>
            <person name="Cornado D."/>
            <person name="Serpico A."/>
            <person name="Sanchez G."/>
            <person name="Bosch M."/>
            <person name="Ferrer A."/>
            <person name="Altabella T."/>
        </authorList>
    </citation>
    <scope>NUCLEOTIDE SEQUENCE [LARGE SCALE GENOMIC DNA]</scope>
    <source>
        <strain evidence="1 2">FIT81</strain>
    </source>
</reference>
<evidence type="ECO:0000313" key="2">
    <source>
        <dbReference type="Proteomes" id="UP001162907"/>
    </source>
</evidence>
<dbReference type="InterPro" id="IPR007460">
    <property type="entry name" value="BrnT_toxin"/>
</dbReference>
<dbReference type="EMBL" id="CP075567">
    <property type="protein sequence ID" value="UFP97447.1"/>
    <property type="molecule type" value="Genomic_DNA"/>
</dbReference>
<dbReference type="Proteomes" id="UP001162907">
    <property type="component" value="Chromosome"/>
</dbReference>
<proteinExistence type="predicted"/>
<name>A0ABY3PU48_9PSED</name>